<protein>
    <submittedName>
        <fullName evidence="1">Uncharacterized protein</fullName>
    </submittedName>
</protein>
<comment type="caution">
    <text evidence="1">The sequence shown here is derived from an EMBL/GenBank/DDBJ whole genome shotgun (WGS) entry which is preliminary data.</text>
</comment>
<sequence>MTLRAGHPGRGRNLEPELHEIMATPVLFGDSLAGPVTIRAAFL</sequence>
<evidence type="ECO:0000313" key="2">
    <source>
        <dbReference type="Proteomes" id="UP000013525"/>
    </source>
</evidence>
<reference evidence="1 2" key="1">
    <citation type="journal article" date="2013" name="Genome Announc.">
        <title>Draft Genome Sequence of Rhodococcus rhodnii Strain LMG5362, a Symbiont of Rhodnius prolixus (Hemiptera, Reduviidae, Triatominae), the Principle Vector of Trypanosoma cruzi.</title>
        <authorList>
            <person name="Pachebat J.A."/>
            <person name="van Keulen G."/>
            <person name="Whitten M.M."/>
            <person name="Girdwood S."/>
            <person name="Del Sol R."/>
            <person name="Dyson P.J."/>
            <person name="Facey P.D."/>
        </authorList>
    </citation>
    <scope>NUCLEOTIDE SEQUENCE [LARGE SCALE GENOMIC DNA]</scope>
    <source>
        <strain evidence="1 2">LMG 5362</strain>
    </source>
</reference>
<evidence type="ECO:0000313" key="1">
    <source>
        <dbReference type="EMBL" id="EOM76608.1"/>
    </source>
</evidence>
<dbReference type="EMBL" id="APMY01000063">
    <property type="protein sequence ID" value="EOM76608.1"/>
    <property type="molecule type" value="Genomic_DNA"/>
</dbReference>
<proteinExistence type="predicted"/>
<dbReference type="Proteomes" id="UP000013525">
    <property type="component" value="Unassembled WGS sequence"/>
</dbReference>
<gene>
    <name evidence="1" type="ORF">Rrhod_2005</name>
</gene>
<name>R7WMT3_9NOCA</name>
<organism evidence="1 2">
    <name type="scientific">Rhodococcus rhodnii LMG 5362</name>
    <dbReference type="NCBI Taxonomy" id="1273125"/>
    <lineage>
        <taxon>Bacteria</taxon>
        <taxon>Bacillati</taxon>
        <taxon>Actinomycetota</taxon>
        <taxon>Actinomycetes</taxon>
        <taxon>Mycobacteriales</taxon>
        <taxon>Nocardiaceae</taxon>
        <taxon>Rhodococcus</taxon>
    </lineage>
</organism>
<keyword evidence="2" id="KW-1185">Reference proteome</keyword>
<dbReference type="AlphaFoldDB" id="R7WMT3"/>
<accession>R7WMT3</accession>